<keyword evidence="2" id="KW-1003">Cell membrane</keyword>
<dbReference type="Proteomes" id="UP000000311">
    <property type="component" value="Unassembled WGS sequence"/>
</dbReference>
<dbReference type="InParanoid" id="E2A7E9"/>
<dbReference type="InterPro" id="IPR004117">
    <property type="entry name" value="7tm6_olfct_rcpt"/>
</dbReference>
<feature type="non-terminal residue" evidence="11">
    <location>
        <position position="86"/>
    </location>
</feature>
<dbReference type="GO" id="GO:0005886">
    <property type="term" value="C:plasma membrane"/>
    <property type="evidence" value="ECO:0007669"/>
    <property type="project" value="UniProtKB-SubCell"/>
</dbReference>
<dbReference type="OMA" id="NCIMEHI"/>
<keyword evidence="5" id="KW-0552">Olfaction</keyword>
<evidence type="ECO:0000256" key="8">
    <source>
        <dbReference type="ARBA" id="ARBA00023170"/>
    </source>
</evidence>
<evidence type="ECO:0000256" key="3">
    <source>
        <dbReference type="ARBA" id="ARBA00022606"/>
    </source>
</evidence>
<dbReference type="OrthoDB" id="7634903at2759"/>
<sequence>LPVQTYYIYDVTKSPQYEITFIFQAIAMFLCIMPYTGIDNFLSLLIFHISGQLDILSNRLMRLNDIANYNDILKSCVMDHTRLLRY</sequence>
<name>E2A7E9_CAMFO</name>
<dbReference type="EMBL" id="GL437329">
    <property type="protein sequence ID" value="EFN70646.1"/>
    <property type="molecule type" value="Genomic_DNA"/>
</dbReference>
<evidence type="ECO:0000313" key="11">
    <source>
        <dbReference type="EMBL" id="EFN70646.1"/>
    </source>
</evidence>
<keyword evidence="8" id="KW-0675">Receptor</keyword>
<keyword evidence="3" id="KW-0716">Sensory transduction</keyword>
<keyword evidence="4 10" id="KW-0812">Transmembrane</keyword>
<proteinExistence type="predicted"/>
<evidence type="ECO:0000256" key="7">
    <source>
        <dbReference type="ARBA" id="ARBA00023136"/>
    </source>
</evidence>
<evidence type="ECO:0000256" key="1">
    <source>
        <dbReference type="ARBA" id="ARBA00004651"/>
    </source>
</evidence>
<evidence type="ECO:0000256" key="10">
    <source>
        <dbReference type="SAM" id="Phobius"/>
    </source>
</evidence>
<evidence type="ECO:0000313" key="12">
    <source>
        <dbReference type="Proteomes" id="UP000000311"/>
    </source>
</evidence>
<keyword evidence="12" id="KW-1185">Reference proteome</keyword>
<dbReference type="GO" id="GO:0007165">
    <property type="term" value="P:signal transduction"/>
    <property type="evidence" value="ECO:0007669"/>
    <property type="project" value="UniProtKB-KW"/>
</dbReference>
<evidence type="ECO:0000256" key="6">
    <source>
        <dbReference type="ARBA" id="ARBA00022989"/>
    </source>
</evidence>
<accession>E2A7E9</accession>
<protein>
    <submittedName>
        <fullName evidence="11">Uncharacterized protein</fullName>
    </submittedName>
</protein>
<evidence type="ECO:0000256" key="5">
    <source>
        <dbReference type="ARBA" id="ARBA00022725"/>
    </source>
</evidence>
<organism evidence="12">
    <name type="scientific">Camponotus floridanus</name>
    <name type="common">Florida carpenter ant</name>
    <dbReference type="NCBI Taxonomy" id="104421"/>
    <lineage>
        <taxon>Eukaryota</taxon>
        <taxon>Metazoa</taxon>
        <taxon>Ecdysozoa</taxon>
        <taxon>Arthropoda</taxon>
        <taxon>Hexapoda</taxon>
        <taxon>Insecta</taxon>
        <taxon>Pterygota</taxon>
        <taxon>Neoptera</taxon>
        <taxon>Endopterygota</taxon>
        <taxon>Hymenoptera</taxon>
        <taxon>Apocrita</taxon>
        <taxon>Aculeata</taxon>
        <taxon>Formicoidea</taxon>
        <taxon>Formicidae</taxon>
        <taxon>Formicinae</taxon>
        <taxon>Camponotus</taxon>
    </lineage>
</organism>
<keyword evidence="9" id="KW-0807">Transducer</keyword>
<feature type="transmembrane region" description="Helical" evidence="10">
    <location>
        <begin position="21"/>
        <end position="47"/>
    </location>
</feature>
<dbReference type="PANTHER" id="PTHR21137:SF35">
    <property type="entry name" value="ODORANT RECEPTOR 19A-RELATED"/>
    <property type="match status" value="1"/>
</dbReference>
<feature type="non-terminal residue" evidence="11">
    <location>
        <position position="1"/>
    </location>
</feature>
<evidence type="ECO:0000256" key="2">
    <source>
        <dbReference type="ARBA" id="ARBA00022475"/>
    </source>
</evidence>
<evidence type="ECO:0000256" key="9">
    <source>
        <dbReference type="ARBA" id="ARBA00023224"/>
    </source>
</evidence>
<gene>
    <name evidence="11" type="ORF">EAG_03835</name>
</gene>
<dbReference type="AlphaFoldDB" id="E2A7E9"/>
<comment type="subcellular location">
    <subcellularLocation>
        <location evidence="1">Cell membrane</location>
        <topology evidence="1">Multi-pass membrane protein</topology>
    </subcellularLocation>
</comment>
<dbReference type="GO" id="GO:0005549">
    <property type="term" value="F:odorant binding"/>
    <property type="evidence" value="ECO:0007669"/>
    <property type="project" value="InterPro"/>
</dbReference>
<reference evidence="11 12" key="1">
    <citation type="journal article" date="2010" name="Science">
        <title>Genomic comparison of the ants Camponotus floridanus and Harpegnathos saltator.</title>
        <authorList>
            <person name="Bonasio R."/>
            <person name="Zhang G."/>
            <person name="Ye C."/>
            <person name="Mutti N.S."/>
            <person name="Fang X."/>
            <person name="Qin N."/>
            <person name="Donahue G."/>
            <person name="Yang P."/>
            <person name="Li Q."/>
            <person name="Li C."/>
            <person name="Zhang P."/>
            <person name="Huang Z."/>
            <person name="Berger S.L."/>
            <person name="Reinberg D."/>
            <person name="Wang J."/>
            <person name="Liebig J."/>
        </authorList>
    </citation>
    <scope>NUCLEOTIDE SEQUENCE [LARGE SCALE GENOMIC DNA]</scope>
    <source>
        <strain evidence="12">C129</strain>
    </source>
</reference>
<keyword evidence="6 10" id="KW-1133">Transmembrane helix</keyword>
<evidence type="ECO:0000256" key="4">
    <source>
        <dbReference type="ARBA" id="ARBA00022692"/>
    </source>
</evidence>
<keyword evidence="7 10" id="KW-0472">Membrane</keyword>
<dbReference type="Pfam" id="PF02949">
    <property type="entry name" value="7tm_6"/>
    <property type="match status" value="1"/>
</dbReference>
<dbReference type="PANTHER" id="PTHR21137">
    <property type="entry name" value="ODORANT RECEPTOR"/>
    <property type="match status" value="1"/>
</dbReference>
<dbReference type="GO" id="GO:0004984">
    <property type="term" value="F:olfactory receptor activity"/>
    <property type="evidence" value="ECO:0007669"/>
    <property type="project" value="InterPro"/>
</dbReference>